<evidence type="ECO:0000259" key="1">
    <source>
        <dbReference type="Pfam" id="PF00535"/>
    </source>
</evidence>
<dbReference type="SUPFAM" id="SSF53448">
    <property type="entry name" value="Nucleotide-diphospho-sugar transferases"/>
    <property type="match status" value="1"/>
</dbReference>
<dbReference type="Gene3D" id="3.90.550.10">
    <property type="entry name" value="Spore Coat Polysaccharide Biosynthesis Protein SpsA, Chain A"/>
    <property type="match status" value="1"/>
</dbReference>
<sequence length="339" mass="38258">MDTTASPKVTVIIPVWNGGDFIGNAIASVLAQTLGDFELIVVDDASTDNTVDVVGAIHDQDARVTVLHQPERMGVSAARNRGLDMARGAFVAVLDADDVWLPQRLAIMVDVLEQHGVDLVADQQTLVEFGTGRTLGLTMRDAWMQGGADIPLSDFVLMDWPGRKDTRNIGLIKAVMRRSTIERAGVRYDETVHLGEDFLFYACLLVSGARMRFVSTPLYAYSVRTHSLSQLTTPTTGQIEVNRLLREWLCAHGRQRADYARVRMILDYREKALWLQYLLWSLQTRHFLLALRTLPRIGIDVCFLWVMDFVRRKLHLVQSDFNPAIIGKIERRMPLCRPP</sequence>
<name>A0A347WF09_9PROT</name>
<dbReference type="InterPro" id="IPR029044">
    <property type="entry name" value="Nucleotide-diphossugar_trans"/>
</dbReference>
<dbReference type="Pfam" id="PF00535">
    <property type="entry name" value="Glycos_transf_2"/>
    <property type="match status" value="1"/>
</dbReference>
<feature type="domain" description="Glycosyltransferase 2-like" evidence="1">
    <location>
        <begin position="10"/>
        <end position="132"/>
    </location>
</feature>
<dbReference type="PANTHER" id="PTHR43685">
    <property type="entry name" value="GLYCOSYLTRANSFERASE"/>
    <property type="match status" value="1"/>
</dbReference>
<gene>
    <name evidence="2" type="primary">epsJ</name>
    <name evidence="2" type="ORF">CD178_02705</name>
</gene>
<dbReference type="Proteomes" id="UP000264120">
    <property type="component" value="Chromosome"/>
</dbReference>
<dbReference type="EMBL" id="CP023036">
    <property type="protein sequence ID" value="AXY23452.1"/>
    <property type="molecule type" value="Genomic_DNA"/>
</dbReference>
<evidence type="ECO:0000313" key="3">
    <source>
        <dbReference type="Proteomes" id="UP000264120"/>
    </source>
</evidence>
<accession>A0A347WF09</accession>
<keyword evidence="2" id="KW-0808">Transferase</keyword>
<dbReference type="InterPro" id="IPR001173">
    <property type="entry name" value="Glyco_trans_2-like"/>
</dbReference>
<dbReference type="KEGG" id="ksc:CD178_02705"/>
<evidence type="ECO:0000313" key="2">
    <source>
        <dbReference type="EMBL" id="AXY23452.1"/>
    </source>
</evidence>
<dbReference type="CDD" id="cd00761">
    <property type="entry name" value="Glyco_tranf_GTA_type"/>
    <property type="match status" value="1"/>
</dbReference>
<keyword evidence="3" id="KW-1185">Reference proteome</keyword>
<dbReference type="AlphaFoldDB" id="A0A347WF09"/>
<reference evidence="2 3" key="1">
    <citation type="submission" date="2017-08" db="EMBL/GenBank/DDBJ databases">
        <title>Complete genome sequence of Gluconacetobacter saccharivorans CV1 isolated from Fermented Vinegar.</title>
        <authorList>
            <person name="Kim S.-Y."/>
        </authorList>
    </citation>
    <scope>NUCLEOTIDE SEQUENCE [LARGE SCALE GENOMIC DNA]</scope>
    <source>
        <strain evidence="2 3">CV1</strain>
    </source>
</reference>
<dbReference type="PANTHER" id="PTHR43685:SF2">
    <property type="entry name" value="GLYCOSYLTRANSFERASE 2-LIKE DOMAIN-CONTAINING PROTEIN"/>
    <property type="match status" value="1"/>
</dbReference>
<keyword evidence="2" id="KW-0328">Glycosyltransferase</keyword>
<protein>
    <submittedName>
        <fullName evidence="2">Putative glycosyltransferase EpsJ</fullName>
        <ecNumber evidence="2">2.4.-.-</ecNumber>
    </submittedName>
</protein>
<dbReference type="GO" id="GO:0016757">
    <property type="term" value="F:glycosyltransferase activity"/>
    <property type="evidence" value="ECO:0007669"/>
    <property type="project" value="UniProtKB-KW"/>
</dbReference>
<proteinExistence type="predicted"/>
<dbReference type="EC" id="2.4.-.-" evidence="2"/>
<dbReference type="RefSeq" id="WP_102323793.1">
    <property type="nucleotide sequence ID" value="NZ_CALCQY010000038.1"/>
</dbReference>
<dbReference type="InterPro" id="IPR050834">
    <property type="entry name" value="Glycosyltransf_2"/>
</dbReference>
<dbReference type="OrthoDB" id="7296636at2"/>
<organism evidence="2 3">
    <name type="scientific">Komagataeibacter saccharivorans</name>
    <dbReference type="NCBI Taxonomy" id="265959"/>
    <lineage>
        <taxon>Bacteria</taxon>
        <taxon>Pseudomonadati</taxon>
        <taxon>Pseudomonadota</taxon>
        <taxon>Alphaproteobacteria</taxon>
        <taxon>Acetobacterales</taxon>
        <taxon>Acetobacteraceae</taxon>
        <taxon>Komagataeibacter</taxon>
    </lineage>
</organism>